<feature type="compositionally biased region" description="Low complexity" evidence="1">
    <location>
        <begin position="1"/>
        <end position="15"/>
    </location>
</feature>
<sequence length="249" mass="26395">MSATSPRTASRTTARGSRRTARRGFAAALAAAGAVIAAAVPAAATPAAEDVTPEQELTDALTVVDQYWTDNYEWYFGEEYTAPLVYTGSEGVQGMYTSGVDSYACGGEEGLVPSNALHCAEPVGEDWIAMSDDLLHEGTAQIGDAFVYAVVAHEWAHAIQQRQPGWTAPWTELQADCIAGATLAEATDQGLLSWDEGDEEELAVGLQAVADETGWTDTTSHGSAEERIAFFQHGVDEGVEGCLYDGLQP</sequence>
<evidence type="ECO:0000256" key="1">
    <source>
        <dbReference type="SAM" id="MobiDB-lite"/>
    </source>
</evidence>
<dbReference type="OrthoDB" id="9774900at2"/>
<feature type="signal peptide" evidence="2">
    <location>
        <begin position="1"/>
        <end position="44"/>
    </location>
</feature>
<dbReference type="InterPro" id="IPR006311">
    <property type="entry name" value="TAT_signal"/>
</dbReference>
<organism evidence="3 4">
    <name type="scientific">Quadrisphaera setariae</name>
    <dbReference type="NCBI Taxonomy" id="2593304"/>
    <lineage>
        <taxon>Bacteria</taxon>
        <taxon>Bacillati</taxon>
        <taxon>Actinomycetota</taxon>
        <taxon>Actinomycetes</taxon>
        <taxon>Kineosporiales</taxon>
        <taxon>Kineosporiaceae</taxon>
        <taxon>Quadrisphaera</taxon>
    </lineage>
</organism>
<dbReference type="PROSITE" id="PS51318">
    <property type="entry name" value="TAT"/>
    <property type="match status" value="1"/>
</dbReference>
<dbReference type="Proteomes" id="UP000321234">
    <property type="component" value="Unassembled WGS sequence"/>
</dbReference>
<gene>
    <name evidence="3" type="ORF">FMM08_09535</name>
</gene>
<keyword evidence="4" id="KW-1185">Reference proteome</keyword>
<feature type="region of interest" description="Disordered" evidence="1">
    <location>
        <begin position="1"/>
        <end position="21"/>
    </location>
</feature>
<keyword evidence="2" id="KW-0732">Signal</keyword>
<evidence type="ECO:0000256" key="2">
    <source>
        <dbReference type="SAM" id="SignalP"/>
    </source>
</evidence>
<feature type="chain" id="PRO_5022810461" description="Neutral zinc metallopeptidase" evidence="2">
    <location>
        <begin position="45"/>
        <end position="249"/>
    </location>
</feature>
<accession>A0A5C8ZGY3</accession>
<dbReference type="EMBL" id="VKAC01000005">
    <property type="protein sequence ID" value="TXR56343.1"/>
    <property type="molecule type" value="Genomic_DNA"/>
</dbReference>
<evidence type="ECO:0000313" key="4">
    <source>
        <dbReference type="Proteomes" id="UP000321234"/>
    </source>
</evidence>
<dbReference type="SUPFAM" id="SSF55486">
    <property type="entry name" value="Metalloproteases ('zincins'), catalytic domain"/>
    <property type="match status" value="1"/>
</dbReference>
<comment type="caution">
    <text evidence="3">The sequence shown here is derived from an EMBL/GenBank/DDBJ whole genome shotgun (WGS) entry which is preliminary data.</text>
</comment>
<proteinExistence type="predicted"/>
<evidence type="ECO:0000313" key="3">
    <source>
        <dbReference type="EMBL" id="TXR56343.1"/>
    </source>
</evidence>
<dbReference type="RefSeq" id="WP_147926136.1">
    <property type="nucleotide sequence ID" value="NZ_VKAC01000005.1"/>
</dbReference>
<name>A0A5C8ZGY3_9ACTN</name>
<dbReference type="AlphaFoldDB" id="A0A5C8ZGY3"/>
<evidence type="ECO:0008006" key="5">
    <source>
        <dbReference type="Google" id="ProtNLM"/>
    </source>
</evidence>
<protein>
    <recommendedName>
        <fullName evidence="5">Neutral zinc metallopeptidase</fullName>
    </recommendedName>
</protein>
<reference evidence="3 4" key="1">
    <citation type="submission" date="2019-07" db="EMBL/GenBank/DDBJ databases">
        <title>Quadrisphaera sp. strain DD2A genome sequencing and assembly.</title>
        <authorList>
            <person name="Kim I."/>
        </authorList>
    </citation>
    <scope>NUCLEOTIDE SEQUENCE [LARGE SCALE GENOMIC DNA]</scope>
    <source>
        <strain evidence="3 4">DD2A</strain>
    </source>
</reference>